<dbReference type="Gene3D" id="3.40.190.170">
    <property type="entry name" value="Bacterial extracellular solute-binding protein, family 7"/>
    <property type="match status" value="1"/>
</dbReference>
<evidence type="ECO:0000313" key="6">
    <source>
        <dbReference type="Proteomes" id="UP000658980"/>
    </source>
</evidence>
<dbReference type="Proteomes" id="UP000658980">
    <property type="component" value="Unassembled WGS sequence"/>
</dbReference>
<evidence type="ECO:0000313" key="5">
    <source>
        <dbReference type="EMBL" id="MBD8014615.1"/>
    </source>
</evidence>
<organism evidence="5 6">
    <name type="scientific">Planococcus wigleyi</name>
    <dbReference type="NCBI Taxonomy" id="2762216"/>
    <lineage>
        <taxon>Bacteria</taxon>
        <taxon>Bacillati</taxon>
        <taxon>Bacillota</taxon>
        <taxon>Bacilli</taxon>
        <taxon>Bacillales</taxon>
        <taxon>Caryophanaceae</taxon>
        <taxon>Planococcus</taxon>
    </lineage>
</organism>
<protein>
    <submittedName>
        <fullName evidence="5">TRAP transporter substrate-binding protein</fullName>
    </submittedName>
</protein>
<dbReference type="NCBIfam" id="TIGR00787">
    <property type="entry name" value="dctP"/>
    <property type="match status" value="1"/>
</dbReference>
<keyword evidence="6" id="KW-1185">Reference proteome</keyword>
<dbReference type="EMBL" id="JACSPU010000002">
    <property type="protein sequence ID" value="MBD8014615.1"/>
    <property type="molecule type" value="Genomic_DNA"/>
</dbReference>
<dbReference type="InterPro" id="IPR004682">
    <property type="entry name" value="TRAP_DctP"/>
</dbReference>
<comment type="similarity">
    <text evidence="1">Belongs to the bacterial solute-binding protein 7 family.</text>
</comment>
<dbReference type="NCBIfam" id="NF037995">
    <property type="entry name" value="TRAP_S1"/>
    <property type="match status" value="1"/>
</dbReference>
<dbReference type="PIRSF" id="PIRSF006470">
    <property type="entry name" value="DctB"/>
    <property type="match status" value="1"/>
</dbReference>
<evidence type="ECO:0000256" key="1">
    <source>
        <dbReference type="ARBA" id="ARBA00009023"/>
    </source>
</evidence>
<dbReference type="RefSeq" id="WP_191714827.1">
    <property type="nucleotide sequence ID" value="NZ_JACSPU010000002.1"/>
</dbReference>
<proteinExistence type="inferred from homology"/>
<evidence type="ECO:0000256" key="2">
    <source>
        <dbReference type="ARBA" id="ARBA00022448"/>
    </source>
</evidence>
<sequence>MKKLMILGVFILMACLMAACGNSEDGSASGAEKSTLRYGHSAPPTDPGGVIADKIAADTAEATGGEVAIEVFPSGQLGGEVEIVEQLRSGSVDMAFVTGGALSNFVPDIAVLDMPFLFDDLDHAKKVLNGEVGNQIKEKAAEEGFQILGFYDYGEGHLANTKQEIKEPGDLKGLQMRTLENDIFMDTFKALGADPVPMPFPEVYSAIQQGVVDGTDPVNVAMIGGKLFEVTDYYTEISLNYRSGILLMNKDKFDGLEEETKTELETVVQDSIDHYHSVVYPEYEESVKETLTENDVKIVPIEDVDREAFVEAVQPVYEQHEARFGDLIERIQNEK</sequence>
<evidence type="ECO:0000256" key="4">
    <source>
        <dbReference type="SAM" id="SignalP"/>
    </source>
</evidence>
<dbReference type="PROSITE" id="PS51257">
    <property type="entry name" value="PROKAR_LIPOPROTEIN"/>
    <property type="match status" value="1"/>
</dbReference>
<dbReference type="InterPro" id="IPR038404">
    <property type="entry name" value="TRAP_DctP_sf"/>
</dbReference>
<feature type="chain" id="PRO_5046776034" evidence="4">
    <location>
        <begin position="19"/>
        <end position="335"/>
    </location>
</feature>
<evidence type="ECO:0000256" key="3">
    <source>
        <dbReference type="ARBA" id="ARBA00022729"/>
    </source>
</evidence>
<accession>A0ABR8WC76</accession>
<dbReference type="InterPro" id="IPR018389">
    <property type="entry name" value="DctP_fam"/>
</dbReference>
<reference evidence="5 6" key="1">
    <citation type="submission" date="2020-08" db="EMBL/GenBank/DDBJ databases">
        <title>A Genomic Blueprint of the Chicken Gut Microbiome.</title>
        <authorList>
            <person name="Gilroy R."/>
            <person name="Ravi A."/>
            <person name="Getino M."/>
            <person name="Pursley I."/>
            <person name="Horton D.L."/>
            <person name="Alikhan N.-F."/>
            <person name="Baker D."/>
            <person name="Gharbi K."/>
            <person name="Hall N."/>
            <person name="Watson M."/>
            <person name="Adriaenssens E.M."/>
            <person name="Foster-Nyarko E."/>
            <person name="Jarju S."/>
            <person name="Secka A."/>
            <person name="Antonio M."/>
            <person name="Oren A."/>
            <person name="Chaudhuri R."/>
            <person name="La Ragione R.M."/>
            <person name="Hildebrand F."/>
            <person name="Pallen M.J."/>
        </authorList>
    </citation>
    <scope>NUCLEOTIDE SEQUENCE [LARGE SCALE GENOMIC DNA]</scope>
    <source>
        <strain evidence="5 6">Sa1BUA13</strain>
    </source>
</reference>
<dbReference type="CDD" id="cd13603">
    <property type="entry name" value="PBP2_TRAP_Siap_TeaA_like"/>
    <property type="match status" value="1"/>
</dbReference>
<dbReference type="Pfam" id="PF03480">
    <property type="entry name" value="DctP"/>
    <property type="match status" value="1"/>
</dbReference>
<keyword evidence="3 4" id="KW-0732">Signal</keyword>
<dbReference type="PANTHER" id="PTHR33376:SF7">
    <property type="entry name" value="C4-DICARBOXYLATE-BINDING PROTEIN DCTB"/>
    <property type="match status" value="1"/>
</dbReference>
<keyword evidence="2" id="KW-0813">Transport</keyword>
<name>A0ABR8WC76_9BACL</name>
<gene>
    <name evidence="5" type="ORF">H9630_07250</name>
</gene>
<dbReference type="PANTHER" id="PTHR33376">
    <property type="match status" value="1"/>
</dbReference>
<comment type="caution">
    <text evidence="5">The sequence shown here is derived from an EMBL/GenBank/DDBJ whole genome shotgun (WGS) entry which is preliminary data.</text>
</comment>
<feature type="signal peptide" evidence="4">
    <location>
        <begin position="1"/>
        <end position="18"/>
    </location>
</feature>